<feature type="transmembrane region" description="Helical" evidence="8">
    <location>
        <begin position="20"/>
        <end position="42"/>
    </location>
</feature>
<feature type="transmembrane region" description="Helical" evidence="8">
    <location>
        <begin position="168"/>
        <end position="190"/>
    </location>
</feature>
<accession>A0A6J7MIJ6</accession>
<dbReference type="Gene3D" id="1.20.1720.10">
    <property type="entry name" value="Multidrug resistance protein D"/>
    <property type="match status" value="1"/>
</dbReference>
<feature type="transmembrane region" description="Helical" evidence="8">
    <location>
        <begin position="355"/>
        <end position="375"/>
    </location>
</feature>
<gene>
    <name evidence="10" type="ORF">UFOPK2254_00468</name>
    <name evidence="11" type="ORF">UFOPK2646_00274</name>
    <name evidence="12" type="ORF">UFOPK2907_00503</name>
    <name evidence="13" type="ORF">UFOPK3707_00288</name>
    <name evidence="14" type="ORF">UFOPK3937_00720</name>
    <name evidence="15" type="ORF">UFOPK4265_00506</name>
    <name evidence="16" type="ORF">UFOPK4401_00459</name>
</gene>
<protein>
    <submittedName>
        <fullName evidence="14">Unannotated protein</fullName>
    </submittedName>
</protein>
<comment type="subcellular location">
    <subcellularLocation>
        <location evidence="1">Cell membrane</location>
        <topology evidence="1">Multi-pass membrane protein</topology>
    </subcellularLocation>
</comment>
<dbReference type="PANTHER" id="PTHR42718">
    <property type="entry name" value="MAJOR FACILITATOR SUPERFAMILY MULTIDRUG TRANSPORTER MFSC"/>
    <property type="match status" value="1"/>
</dbReference>
<sequence length="532" mass="55734">MNSETLAQGHPLRWKAMPFIALAVSLIIMDATVVNVAIPSMIRDLTLSASDAEWINSIYSLVFAALLITVGRLGDLTGRRRLLLVGVIVFGLASVLASMATSGTTLIGARFLQGLGGAMVLPSTLSTVNALFFGKERGIAFAIWGSTIGGMAAVGPVVGGWLTTVSTWRWAFLINIPITLIVIFGIIKFVPETRDPHAKKGADYSGVVLSIFGLGLIVFGLIEGIRFGWWKTQEVFTVVGFSWSSAISPVPVAFIVGLISMVLFVFIERSRSEADKPVLLDLSLLKIRSFRFGSIAALVVSLGEFGMLFALPLFVQGALGYTALRSGVLILSLAIGTFLISGATPQLTQRIGGRAVVRIGLAFEVIAIFGLGITINVSMAGWLVALWLFIYGLGVGMATAQLTSVILADVPVAQSGQASGLQSTFRQMGSAIGVALLGSLLVTNLGSKVIKNLAAVPGLDSATQSEVAKVVRGSAGTAIPQLSQLPGGEVLRHAGELAMTSAARFTTLVAAAVIFLGLLATIALPAVVTHKE</sequence>
<dbReference type="PRINTS" id="PR01036">
    <property type="entry name" value="TCRTETB"/>
</dbReference>
<feature type="transmembrane region" description="Helical" evidence="8">
    <location>
        <begin position="82"/>
        <end position="100"/>
    </location>
</feature>
<feature type="transmembrane region" description="Helical" evidence="8">
    <location>
        <begin position="112"/>
        <end position="132"/>
    </location>
</feature>
<dbReference type="GO" id="GO:0005886">
    <property type="term" value="C:plasma membrane"/>
    <property type="evidence" value="ECO:0007669"/>
    <property type="project" value="UniProtKB-SubCell"/>
</dbReference>
<evidence type="ECO:0000256" key="2">
    <source>
        <dbReference type="ARBA" id="ARBA00008537"/>
    </source>
</evidence>
<evidence type="ECO:0000313" key="11">
    <source>
        <dbReference type="EMBL" id="CAB4697557.1"/>
    </source>
</evidence>
<feature type="transmembrane region" description="Helical" evidence="8">
    <location>
        <begin position="428"/>
        <end position="447"/>
    </location>
</feature>
<dbReference type="EMBL" id="CAFBQK010000047">
    <property type="protein sequence ID" value="CAB5049234.1"/>
    <property type="molecule type" value="Genomic_DNA"/>
</dbReference>
<feature type="transmembrane region" description="Helical" evidence="8">
    <location>
        <begin position="321"/>
        <end position="343"/>
    </location>
</feature>
<evidence type="ECO:0000259" key="9">
    <source>
        <dbReference type="PROSITE" id="PS50850"/>
    </source>
</evidence>
<dbReference type="EMBL" id="CAEZWO010000032">
    <property type="protein sequence ID" value="CAB4656560.1"/>
    <property type="molecule type" value="Genomic_DNA"/>
</dbReference>
<feature type="domain" description="Major facilitator superfamily (MFS) profile" evidence="9">
    <location>
        <begin position="16"/>
        <end position="529"/>
    </location>
</feature>
<dbReference type="InterPro" id="IPR011701">
    <property type="entry name" value="MFS"/>
</dbReference>
<dbReference type="EMBL" id="CAFBMY010000028">
    <property type="protein sequence ID" value="CAB4919891.1"/>
    <property type="molecule type" value="Genomic_DNA"/>
</dbReference>
<evidence type="ECO:0000313" key="12">
    <source>
        <dbReference type="EMBL" id="CAB4770129.1"/>
    </source>
</evidence>
<feature type="transmembrane region" description="Helical" evidence="8">
    <location>
        <begin position="381"/>
        <end position="407"/>
    </location>
</feature>
<feature type="transmembrane region" description="Helical" evidence="8">
    <location>
        <begin position="139"/>
        <end position="162"/>
    </location>
</feature>
<keyword evidence="4" id="KW-1003">Cell membrane</keyword>
<dbReference type="EMBL" id="CAEZZR010000034">
    <property type="protein sequence ID" value="CAB4770129.1"/>
    <property type="molecule type" value="Genomic_DNA"/>
</dbReference>
<evidence type="ECO:0000256" key="4">
    <source>
        <dbReference type="ARBA" id="ARBA00022475"/>
    </source>
</evidence>
<feature type="transmembrane region" description="Helical" evidence="8">
    <location>
        <begin position="292"/>
        <end position="315"/>
    </location>
</feature>
<dbReference type="GO" id="GO:0022857">
    <property type="term" value="F:transmembrane transporter activity"/>
    <property type="evidence" value="ECO:0007669"/>
    <property type="project" value="InterPro"/>
</dbReference>
<dbReference type="EMBL" id="CAEZYB010000018">
    <property type="protein sequence ID" value="CAB4697557.1"/>
    <property type="molecule type" value="Genomic_DNA"/>
</dbReference>
<reference evidence="14" key="1">
    <citation type="submission" date="2020-05" db="EMBL/GenBank/DDBJ databases">
        <authorList>
            <person name="Chiriac C."/>
            <person name="Salcher M."/>
            <person name="Ghai R."/>
            <person name="Kavagutti S V."/>
        </authorList>
    </citation>
    <scope>NUCLEOTIDE SEQUENCE</scope>
</reference>
<dbReference type="SUPFAM" id="SSF103473">
    <property type="entry name" value="MFS general substrate transporter"/>
    <property type="match status" value="1"/>
</dbReference>
<dbReference type="AlphaFoldDB" id="A0A6J7MIJ6"/>
<dbReference type="InterPro" id="IPR036259">
    <property type="entry name" value="MFS_trans_sf"/>
</dbReference>
<dbReference type="NCBIfam" id="TIGR00711">
    <property type="entry name" value="efflux_EmrB"/>
    <property type="match status" value="1"/>
</dbReference>
<organism evidence="14">
    <name type="scientific">freshwater metagenome</name>
    <dbReference type="NCBI Taxonomy" id="449393"/>
    <lineage>
        <taxon>unclassified sequences</taxon>
        <taxon>metagenomes</taxon>
        <taxon>ecological metagenomes</taxon>
    </lineage>
</organism>
<evidence type="ECO:0000256" key="6">
    <source>
        <dbReference type="ARBA" id="ARBA00022989"/>
    </source>
</evidence>
<evidence type="ECO:0000256" key="8">
    <source>
        <dbReference type="SAM" id="Phobius"/>
    </source>
</evidence>
<feature type="transmembrane region" description="Helical" evidence="8">
    <location>
        <begin position="505"/>
        <end position="528"/>
    </location>
</feature>
<keyword evidence="3" id="KW-0813">Transport</keyword>
<evidence type="ECO:0000256" key="1">
    <source>
        <dbReference type="ARBA" id="ARBA00004651"/>
    </source>
</evidence>
<evidence type="ECO:0000313" key="10">
    <source>
        <dbReference type="EMBL" id="CAB4656560.1"/>
    </source>
</evidence>
<keyword evidence="5 8" id="KW-0812">Transmembrane</keyword>
<dbReference type="CDD" id="cd17321">
    <property type="entry name" value="MFS_MMR_MDR_like"/>
    <property type="match status" value="1"/>
</dbReference>
<proteinExistence type="inferred from homology"/>
<dbReference type="Gene3D" id="1.20.1250.20">
    <property type="entry name" value="MFS general substrate transporter like domains"/>
    <property type="match status" value="1"/>
</dbReference>
<feature type="transmembrane region" description="Helical" evidence="8">
    <location>
        <begin position="54"/>
        <end position="70"/>
    </location>
</feature>
<evidence type="ECO:0000256" key="7">
    <source>
        <dbReference type="ARBA" id="ARBA00023136"/>
    </source>
</evidence>
<evidence type="ECO:0000313" key="15">
    <source>
        <dbReference type="EMBL" id="CAB5049234.1"/>
    </source>
</evidence>
<evidence type="ECO:0000313" key="14">
    <source>
        <dbReference type="EMBL" id="CAB4980791.1"/>
    </source>
</evidence>
<evidence type="ECO:0000313" key="13">
    <source>
        <dbReference type="EMBL" id="CAB4919891.1"/>
    </source>
</evidence>
<dbReference type="EMBL" id="CAFBRB010000033">
    <property type="protein sequence ID" value="CAB5073475.1"/>
    <property type="molecule type" value="Genomic_DNA"/>
</dbReference>
<feature type="transmembrane region" description="Helical" evidence="8">
    <location>
        <begin position="202"/>
        <end position="222"/>
    </location>
</feature>
<name>A0A6J7MIJ6_9ZZZZ</name>
<dbReference type="Pfam" id="PF07690">
    <property type="entry name" value="MFS_1"/>
    <property type="match status" value="1"/>
</dbReference>
<dbReference type="InterPro" id="IPR004638">
    <property type="entry name" value="EmrB-like"/>
</dbReference>
<dbReference type="InterPro" id="IPR020846">
    <property type="entry name" value="MFS_dom"/>
</dbReference>
<feature type="transmembrane region" description="Helical" evidence="8">
    <location>
        <begin position="242"/>
        <end position="267"/>
    </location>
</feature>
<dbReference type="PANTHER" id="PTHR42718:SF9">
    <property type="entry name" value="MAJOR FACILITATOR SUPERFAMILY MULTIDRUG TRANSPORTER MFSC"/>
    <property type="match status" value="1"/>
</dbReference>
<dbReference type="EMBL" id="CAFBOJ010000068">
    <property type="protein sequence ID" value="CAB4980791.1"/>
    <property type="molecule type" value="Genomic_DNA"/>
</dbReference>
<evidence type="ECO:0000256" key="3">
    <source>
        <dbReference type="ARBA" id="ARBA00022448"/>
    </source>
</evidence>
<keyword evidence="6 8" id="KW-1133">Transmembrane helix</keyword>
<evidence type="ECO:0000256" key="5">
    <source>
        <dbReference type="ARBA" id="ARBA00022692"/>
    </source>
</evidence>
<comment type="similarity">
    <text evidence="2">Belongs to the major facilitator superfamily. EmrB family.</text>
</comment>
<dbReference type="PROSITE" id="PS50850">
    <property type="entry name" value="MFS"/>
    <property type="match status" value="1"/>
</dbReference>
<keyword evidence="7 8" id="KW-0472">Membrane</keyword>
<evidence type="ECO:0000313" key="16">
    <source>
        <dbReference type="EMBL" id="CAB5073475.1"/>
    </source>
</evidence>